<reference evidence="2" key="1">
    <citation type="journal article" date="2017" name="Nature">
        <title>The genome of Chenopodium quinoa.</title>
        <authorList>
            <person name="Jarvis D.E."/>
            <person name="Ho Y.S."/>
            <person name="Lightfoot D.J."/>
            <person name="Schmoeckel S.M."/>
            <person name="Li B."/>
            <person name="Borm T.J.A."/>
            <person name="Ohyanagi H."/>
            <person name="Mineta K."/>
            <person name="Michell C.T."/>
            <person name="Saber N."/>
            <person name="Kharbatia N.M."/>
            <person name="Rupper R.R."/>
            <person name="Sharp A.R."/>
            <person name="Dally N."/>
            <person name="Boughton B.A."/>
            <person name="Woo Y.H."/>
            <person name="Gao G."/>
            <person name="Schijlen E.G.W.M."/>
            <person name="Guo X."/>
            <person name="Momin A.A."/>
            <person name="Negrao S."/>
            <person name="Al-Babili S."/>
            <person name="Gehring C."/>
            <person name="Roessner U."/>
            <person name="Jung C."/>
            <person name="Murphy K."/>
            <person name="Arold S.T."/>
            <person name="Gojobori T."/>
            <person name="van der Linden C.G."/>
            <person name="van Loo E.N."/>
            <person name="Jellen E.N."/>
            <person name="Maughan P.J."/>
            <person name="Tester M."/>
        </authorList>
    </citation>
    <scope>NUCLEOTIDE SEQUENCE [LARGE SCALE GENOMIC DNA]</scope>
    <source>
        <strain evidence="2">cv. PI 614886</strain>
    </source>
</reference>
<dbReference type="Proteomes" id="UP000596660">
    <property type="component" value="Unplaced"/>
</dbReference>
<dbReference type="Pfam" id="PF07734">
    <property type="entry name" value="FBA_1"/>
    <property type="match status" value="1"/>
</dbReference>
<reference evidence="2" key="2">
    <citation type="submission" date="2021-03" db="UniProtKB">
        <authorList>
            <consortium name="EnsemblPlants"/>
        </authorList>
    </citation>
    <scope>IDENTIFICATION</scope>
</reference>
<name>A0A803LB17_CHEQI</name>
<dbReference type="Gramene" id="AUR62009056-RA">
    <property type="protein sequence ID" value="AUR62009056-RA:cds"/>
    <property type="gene ID" value="AUR62009056"/>
</dbReference>
<evidence type="ECO:0000259" key="1">
    <source>
        <dbReference type="Pfam" id="PF07734"/>
    </source>
</evidence>
<dbReference type="EnsemblPlants" id="AUR62009056-RA">
    <property type="protein sequence ID" value="AUR62009056-RA:cds"/>
    <property type="gene ID" value="AUR62009056"/>
</dbReference>
<dbReference type="AlphaFoldDB" id="A0A803LB17"/>
<evidence type="ECO:0000313" key="2">
    <source>
        <dbReference type="EnsemblPlants" id="AUR62009056-RA:cds"/>
    </source>
</evidence>
<accession>A0A803LB17</accession>
<sequence length="105" mass="12296">MLLVNPTTREMKELLSSRYAIDPYASFTMYGLGYDSVTDNYKIVMLSYYDTDNEHEPYCTEMFINVYSVRNDTWKRAESSQYDHGIPDGFCVRGTFMERALSRLV</sequence>
<dbReference type="InterPro" id="IPR017451">
    <property type="entry name" value="F-box-assoc_interact_dom"/>
</dbReference>
<protein>
    <recommendedName>
        <fullName evidence="1">F-box associated beta-propeller type 1 domain-containing protein</fullName>
    </recommendedName>
</protein>
<dbReference type="NCBIfam" id="TIGR01640">
    <property type="entry name" value="F_box_assoc_1"/>
    <property type="match status" value="1"/>
</dbReference>
<feature type="domain" description="F-box associated beta-propeller type 1" evidence="1">
    <location>
        <begin position="2"/>
        <end position="94"/>
    </location>
</feature>
<proteinExistence type="predicted"/>
<evidence type="ECO:0000313" key="3">
    <source>
        <dbReference type="Proteomes" id="UP000596660"/>
    </source>
</evidence>
<keyword evidence="3" id="KW-1185">Reference proteome</keyword>
<dbReference type="InterPro" id="IPR006527">
    <property type="entry name" value="F-box-assoc_dom_typ1"/>
</dbReference>
<organism evidence="2 3">
    <name type="scientific">Chenopodium quinoa</name>
    <name type="common">Quinoa</name>
    <dbReference type="NCBI Taxonomy" id="63459"/>
    <lineage>
        <taxon>Eukaryota</taxon>
        <taxon>Viridiplantae</taxon>
        <taxon>Streptophyta</taxon>
        <taxon>Embryophyta</taxon>
        <taxon>Tracheophyta</taxon>
        <taxon>Spermatophyta</taxon>
        <taxon>Magnoliopsida</taxon>
        <taxon>eudicotyledons</taxon>
        <taxon>Gunneridae</taxon>
        <taxon>Pentapetalae</taxon>
        <taxon>Caryophyllales</taxon>
        <taxon>Chenopodiaceae</taxon>
        <taxon>Chenopodioideae</taxon>
        <taxon>Atripliceae</taxon>
        <taxon>Chenopodium</taxon>
    </lineage>
</organism>